<protein>
    <submittedName>
        <fullName evidence="2">Uncharacterized protein</fullName>
    </submittedName>
</protein>
<dbReference type="PANTHER" id="PTHR35020">
    <property type="entry name" value="N-ACETYLGLUCOSAMINE-INDUCED PROTEIN 1"/>
    <property type="match status" value="1"/>
</dbReference>
<keyword evidence="3" id="KW-1185">Reference proteome</keyword>
<dbReference type="OrthoDB" id="48230at2759"/>
<dbReference type="AlphaFoldDB" id="A0A9N8E9D9"/>
<proteinExistence type="predicted"/>
<evidence type="ECO:0000256" key="1">
    <source>
        <dbReference type="SAM" id="MobiDB-lite"/>
    </source>
</evidence>
<comment type="caution">
    <text evidence="2">The sequence shown here is derived from an EMBL/GenBank/DDBJ whole genome shotgun (WGS) entry which is preliminary data.</text>
</comment>
<feature type="region of interest" description="Disordered" evidence="1">
    <location>
        <begin position="37"/>
        <end position="69"/>
    </location>
</feature>
<evidence type="ECO:0000313" key="2">
    <source>
        <dbReference type="EMBL" id="CAB9515084.1"/>
    </source>
</evidence>
<dbReference type="GO" id="GO:0006044">
    <property type="term" value="P:N-acetylglucosamine metabolic process"/>
    <property type="evidence" value="ECO:0007669"/>
    <property type="project" value="TreeGrafter"/>
</dbReference>
<dbReference type="PANTHER" id="PTHR35020:SF2">
    <property type="entry name" value="N-ACETYLGLUCOSAMINE-INDUCED PROTEIN 1"/>
    <property type="match status" value="1"/>
</dbReference>
<organism evidence="2 3">
    <name type="scientific">Seminavis robusta</name>
    <dbReference type="NCBI Taxonomy" id="568900"/>
    <lineage>
        <taxon>Eukaryota</taxon>
        <taxon>Sar</taxon>
        <taxon>Stramenopiles</taxon>
        <taxon>Ochrophyta</taxon>
        <taxon>Bacillariophyta</taxon>
        <taxon>Bacillariophyceae</taxon>
        <taxon>Bacillariophycidae</taxon>
        <taxon>Naviculales</taxon>
        <taxon>Naviculaceae</taxon>
        <taxon>Seminavis</taxon>
    </lineage>
</organism>
<dbReference type="Proteomes" id="UP001153069">
    <property type="component" value="Unassembled WGS sequence"/>
</dbReference>
<dbReference type="Pfam" id="PF12239">
    <property type="entry name" value="DUF3605"/>
    <property type="match status" value="1"/>
</dbReference>
<feature type="compositionally biased region" description="Low complexity" evidence="1">
    <location>
        <begin position="44"/>
        <end position="66"/>
    </location>
</feature>
<sequence>MIMVSSSFRVAQCAYRNPLRFKAGRVVAFFREPSHHRSFGTQDSHSSAASSLAGSSSGSHSSNNNSTPIVLPEREYGYRTKPFNWTELEQIIRDKDLARFSRSVEQEAKYQEYMRDMKRQWRDLHHFILHSKFGLEKRWVDGMWETPLLPELQQEPASNLSLNDFPYYTEPGIWHYVLWKIGGLVTDAEIEDACQEIKQDLGDVLDVLHWKNPPHLKSLPDIDHAHILVRRASNLAAPSPTTSKL</sequence>
<accession>A0A9N8E9D9</accession>
<dbReference type="EMBL" id="CAICTM010000692">
    <property type="protein sequence ID" value="CAB9515084.1"/>
    <property type="molecule type" value="Genomic_DNA"/>
</dbReference>
<name>A0A9N8E9D9_9STRA</name>
<dbReference type="GO" id="GO:0005737">
    <property type="term" value="C:cytoplasm"/>
    <property type="evidence" value="ECO:0007669"/>
    <property type="project" value="TreeGrafter"/>
</dbReference>
<evidence type="ECO:0000313" key="3">
    <source>
        <dbReference type="Proteomes" id="UP001153069"/>
    </source>
</evidence>
<reference evidence="2" key="1">
    <citation type="submission" date="2020-06" db="EMBL/GenBank/DDBJ databases">
        <authorList>
            <consortium name="Plant Systems Biology data submission"/>
        </authorList>
    </citation>
    <scope>NUCLEOTIDE SEQUENCE</scope>
    <source>
        <strain evidence="2">D6</strain>
    </source>
</reference>
<gene>
    <name evidence="2" type="ORF">SEMRO_693_G188280.1</name>
</gene>
<dbReference type="InterPro" id="IPR022036">
    <property type="entry name" value="DUF3605"/>
</dbReference>